<reference evidence="15" key="2">
    <citation type="journal article" date="2018" name="BMC Genomics">
        <title>Genomic insights into host adaptation between the wheat stripe rust pathogen (Puccinia striiformis f. sp. tritici) and the barley stripe rust pathogen (Puccinia striiformis f. sp. hordei).</title>
        <authorList>
            <person name="Xia C."/>
            <person name="Wang M."/>
            <person name="Yin C."/>
            <person name="Cornejo O.E."/>
            <person name="Hulbert S.H."/>
            <person name="Chen X."/>
        </authorList>
    </citation>
    <scope>NUCLEOTIDE SEQUENCE [LARGE SCALE GENOMIC DNA]</scope>
    <source>
        <strain evidence="15">93TX-2</strain>
    </source>
</reference>
<feature type="region of interest" description="Disordered" evidence="13">
    <location>
        <begin position="638"/>
        <end position="676"/>
    </location>
</feature>
<keyword evidence="7" id="KW-0072">Autophagy</keyword>
<dbReference type="GO" id="GO:0032266">
    <property type="term" value="F:phosphatidylinositol-3-phosphate binding"/>
    <property type="evidence" value="ECO:0007669"/>
    <property type="project" value="TreeGrafter"/>
</dbReference>
<comment type="subcellular location">
    <subcellularLocation>
        <location evidence="1">Endoplasmic reticulum membrane</location>
        <topology evidence="1">Peripheral membrane protein</topology>
    </subcellularLocation>
    <subcellularLocation>
        <location evidence="2">Preautophagosomal structure membrane</location>
        <topology evidence="2">Peripheral membrane protein</topology>
    </subcellularLocation>
</comment>
<protein>
    <recommendedName>
        <fullName evidence="4">Autophagy-related protein 2</fullName>
    </recommendedName>
</protein>
<evidence type="ECO:0000256" key="6">
    <source>
        <dbReference type="ARBA" id="ARBA00022824"/>
    </source>
</evidence>
<evidence type="ECO:0000256" key="9">
    <source>
        <dbReference type="ARBA" id="ARBA00023136"/>
    </source>
</evidence>
<proteinExistence type="inferred from homology"/>
<feature type="region of interest" description="Disordered" evidence="13">
    <location>
        <begin position="847"/>
        <end position="886"/>
    </location>
</feature>
<comment type="catalytic activity">
    <reaction evidence="11">
        <text>a 1,2-diacyl-sn-glycero-3-phosphoethanolamine(in) = a 1,2-diacyl-sn-glycero-3-phosphoethanolamine(out)</text>
        <dbReference type="Rhea" id="RHEA:38895"/>
        <dbReference type="ChEBI" id="CHEBI:64612"/>
    </reaction>
</comment>
<feature type="compositionally biased region" description="Basic and acidic residues" evidence="13">
    <location>
        <begin position="1098"/>
        <end position="1108"/>
    </location>
</feature>
<keyword evidence="8" id="KW-0445">Lipid transport</keyword>
<feature type="region of interest" description="Disordered" evidence="13">
    <location>
        <begin position="353"/>
        <end position="379"/>
    </location>
</feature>
<comment type="catalytic activity">
    <reaction evidence="12">
        <text>a 1,2-diacyl-sn-glycero-3-phosphocholine(in) = a 1,2-diacyl-sn-glycero-3-phosphocholine(out)</text>
        <dbReference type="Rhea" id="RHEA:38571"/>
        <dbReference type="ChEBI" id="CHEBI:57643"/>
    </reaction>
</comment>
<dbReference type="GO" id="GO:0000422">
    <property type="term" value="P:autophagy of mitochondrion"/>
    <property type="evidence" value="ECO:0007669"/>
    <property type="project" value="TreeGrafter"/>
</dbReference>
<dbReference type="InterPro" id="IPR026849">
    <property type="entry name" value="ATG2"/>
</dbReference>
<feature type="compositionally biased region" description="Low complexity" evidence="13">
    <location>
        <begin position="1082"/>
        <end position="1093"/>
    </location>
</feature>
<dbReference type="GO" id="GO:0000045">
    <property type="term" value="P:autophagosome assembly"/>
    <property type="evidence" value="ECO:0007669"/>
    <property type="project" value="TreeGrafter"/>
</dbReference>
<evidence type="ECO:0000256" key="10">
    <source>
        <dbReference type="ARBA" id="ARBA00024479"/>
    </source>
</evidence>
<keyword evidence="5" id="KW-0813">Transport</keyword>
<keyword evidence="15" id="KW-1185">Reference proteome</keyword>
<dbReference type="GO" id="GO:0061723">
    <property type="term" value="P:glycophagy"/>
    <property type="evidence" value="ECO:0007669"/>
    <property type="project" value="TreeGrafter"/>
</dbReference>
<evidence type="ECO:0000256" key="8">
    <source>
        <dbReference type="ARBA" id="ARBA00023055"/>
    </source>
</evidence>
<evidence type="ECO:0000256" key="5">
    <source>
        <dbReference type="ARBA" id="ARBA00022448"/>
    </source>
</evidence>
<feature type="region of interest" description="Disordered" evidence="13">
    <location>
        <begin position="1617"/>
        <end position="1637"/>
    </location>
</feature>
<keyword evidence="9" id="KW-0472">Membrane</keyword>
<comment type="similarity">
    <text evidence="3">Belongs to the ATG2 family.</text>
</comment>
<evidence type="ECO:0000256" key="1">
    <source>
        <dbReference type="ARBA" id="ARBA00004406"/>
    </source>
</evidence>
<evidence type="ECO:0000256" key="7">
    <source>
        <dbReference type="ARBA" id="ARBA00023006"/>
    </source>
</evidence>
<accession>A0A2S4WH82</accession>
<reference evidence="14 15" key="1">
    <citation type="submission" date="2017-12" db="EMBL/GenBank/DDBJ databases">
        <title>Gene loss provides genomic basis for host adaptation in cereal stripe rust fungi.</title>
        <authorList>
            <person name="Xia C."/>
        </authorList>
    </citation>
    <scope>NUCLEOTIDE SEQUENCE [LARGE SCALE GENOMIC DNA]</scope>
    <source>
        <strain evidence="14 15">93TX-2</strain>
    </source>
</reference>
<evidence type="ECO:0000256" key="4">
    <source>
        <dbReference type="ARBA" id="ARBA00018070"/>
    </source>
</evidence>
<dbReference type="PANTHER" id="PTHR13190:SF1">
    <property type="entry name" value="AUTOPHAGY-RELATED 2, ISOFORM A"/>
    <property type="match status" value="1"/>
</dbReference>
<feature type="non-terminal residue" evidence="14">
    <location>
        <position position="1"/>
    </location>
</feature>
<dbReference type="EMBL" id="PKSM01000025">
    <property type="protein sequence ID" value="POW21067.1"/>
    <property type="molecule type" value="Genomic_DNA"/>
</dbReference>
<dbReference type="VEuPathDB" id="FungiDB:PSHT_02785"/>
<organism evidence="14 15">
    <name type="scientific">Puccinia striiformis</name>
    <dbReference type="NCBI Taxonomy" id="27350"/>
    <lineage>
        <taxon>Eukaryota</taxon>
        <taxon>Fungi</taxon>
        <taxon>Dikarya</taxon>
        <taxon>Basidiomycota</taxon>
        <taxon>Pucciniomycotina</taxon>
        <taxon>Pucciniomycetes</taxon>
        <taxon>Pucciniales</taxon>
        <taxon>Pucciniaceae</taxon>
        <taxon>Puccinia</taxon>
    </lineage>
</organism>
<evidence type="ECO:0000256" key="11">
    <source>
        <dbReference type="ARBA" id="ARBA00024615"/>
    </source>
</evidence>
<dbReference type="PANTHER" id="PTHR13190">
    <property type="entry name" value="AUTOPHAGY-RELATED 2, ISOFORM A"/>
    <property type="match status" value="1"/>
</dbReference>
<sequence length="1954" mass="214050">HIQHSMVPFSLPSFAPSNLQHNLLSYLVRRFLGPLLQNGAQSLDHQLATPSQPGIFTLRDVQLDPKALEDSLSGSLLPFTIQAVSLSELSLQINWPSWSFSLQGYVPDIKITLEGIHITIGVSENQSNHLTTTQHEAQSHLLNTINLDENLADIANDFVSQGWAESSCYEDQLEQDFPGAFNTKPNSAITPSPGDQDQRGFFAGLVQKILAKFNFELKDLTVLLSHQQLQVLLSIDHIKSLELSSDDVQTSSSISREIRTSYPVIYLQHLSDQSQDDQIPSPNSSSNQSFDSEHDMLMSQAIVDLRRPASLFVSAADILHPIDEQVSGRTPASKSIIKPENILLQFLATSTAETPVSKPSAESPLPPREQATTSGDSTDLLNLSNSLRVLFWFANSSTSSPTEEASSDPNQPDSPHPSNQETTTHVQRSQLNIQIYLPILDVLIRLPRHLNALTQLVSTLLSTIPSTSTDSRNNPPSTSTSEIPSLAISAVLKLHALNCTLAFPTPSPQSITDFDDDSPLSSLNIRADMINIAFNTSPVYPVAENQASQTRSELRIRVDRINGRSEILHSHPSSKLHSGLLLAPARDDHPSPALSITQTIDGIQIVFGSIWLNLDLQVVAVLIPLVEALQSAFAINPTTSSSSSLFPDEEELGDRSASHSLPSRPPTSIGEGSVNLNSKDKFTTTISIPCLYIDIKSPNQRESTGDQLQPELILGSVLKTFQVIVTSEKQIGCSVFEVALGFRVSNAIEGRTHAALSPFLGIAHPCMPSSKDQQNRFPGLRLTHMIHSPSHSQKPAAHSISPDPPHRPTSIKLETVTIDLSKDQFDKLQYWLDDLGRWANTVLIDPPLESSHTHTKPNTLDAPENRSSGGLSNRQEQNKGEDDQDGLLNLVGTVSVSKISLTIRLPSDRVESQRKITTPSPPTPPLKLIIQLELLSIQQFRLPSHDEFDGQIRLLIRSCSAALHHHHSSSPSLPILYQVHHPKPSTVSSAVSVVIFTATQSQSSISDDNKPHHKKIMINVDVNRSILRIGPCCIWASDLARFLKAPAGVFEAVGPEYHSRINLELVGCAIQLVSPSPPSSPPTTTTASSSSSTTPPPGDDHPGRDNKPGDLGSAYILQVMSHRARLKLALDPSSTVVSPSLEASIDVSLAECPVSSSSAPSEQTSFAPIVSLNDLHILLVYSWTPGQPTCRMTLHRGSLIISFCADSADSLAEAISRLSEISFQVKSTGLFCYKVSRRPQNLAAYSAVEDPIVASTMLRSAMREPSSSSRSILIQKDEDLAEEDYPTNVAFLDPKRPASSHHHHHHPVNPSAPAILRSISGQGINIIPDYLLKTPSASKVSPHAIETEVRVEHLDVLVRFYDGYDWYSTRQTIQQAQKNVRKKLQKIRQLLATGNPADPRAMEEDLGPTTLFQSIHLGLDSSTQSLSPAQLLDAIDDQLEKETAELVSDDVESMAGSWQSLTPHPSKDPQPRLVSASSSKQRHLGRSAQPMLKIVLSEVQGHFRKYHDNQQQPDQAKSRETNDRRLSSLQLRTDSLTIIDNIPTSTWKKFLTELRPGEGGMMRPTGAPMVRLKFIVIPSARDSRLKEAIIKLKISPLRLYVDQDAVDFLKTFFSFQKQSTSPPSSTTISSAPDSTGAPPDELFFQRVEILPIRIKLDYKPKRVDYMALKEGKTIELMNFFHFEGSDMVLRHATLTGISRASKIGELLQEIWTPDVKANQLADVISGIAPVRSVVNLGTGIADLVLLPIEEMKKKDGRLSRGIQKGTSSFAKNTTLEVIKLGARLAIGTQVILEKAESILGAKFNQELCVETIDHHHHQHSSIDPNQTLEQDPITGLPTNLIAGENRQHELISRYALQPQNFKVGAQSAYEDLRQNLRSTAQTILAVPLEVFNEGSGQAVVKAVPIAILHPMVGATGAISKTLLGLHNSLDPQGSTSHRLDKYKQQPSPSSSSSH</sequence>
<evidence type="ECO:0000313" key="15">
    <source>
        <dbReference type="Proteomes" id="UP000238274"/>
    </source>
</evidence>
<feature type="region of interest" description="Disordered" evidence="13">
    <location>
        <begin position="1506"/>
        <end position="1525"/>
    </location>
</feature>
<evidence type="ECO:0000256" key="12">
    <source>
        <dbReference type="ARBA" id="ARBA00024631"/>
    </source>
</evidence>
<feature type="region of interest" description="Disordered" evidence="13">
    <location>
        <begin position="400"/>
        <end position="426"/>
    </location>
</feature>
<keyword evidence="6" id="KW-0256">Endoplasmic reticulum</keyword>
<reference evidence="15" key="3">
    <citation type="journal article" date="2018" name="Mol. Plant Microbe Interact.">
        <title>Genome sequence resources for the wheat stripe rust pathogen (Puccinia striiformis f. sp. tritici) and the barley stripe rust pathogen (Puccinia striiformis f. sp. hordei).</title>
        <authorList>
            <person name="Xia C."/>
            <person name="Wang M."/>
            <person name="Yin C."/>
            <person name="Cornejo O.E."/>
            <person name="Hulbert S.H."/>
            <person name="Chen X."/>
        </authorList>
    </citation>
    <scope>NUCLEOTIDE SEQUENCE [LARGE SCALE GENOMIC DNA]</scope>
    <source>
        <strain evidence="15">93TX-2</strain>
    </source>
</reference>
<evidence type="ECO:0000313" key="14">
    <source>
        <dbReference type="EMBL" id="POW21067.1"/>
    </source>
</evidence>
<dbReference type="GO" id="GO:0034045">
    <property type="term" value="C:phagophore assembly site membrane"/>
    <property type="evidence" value="ECO:0007669"/>
    <property type="project" value="UniProtKB-SubCell"/>
</dbReference>
<feature type="region of interest" description="Disordered" evidence="13">
    <location>
        <begin position="1452"/>
        <end position="1489"/>
    </location>
</feature>
<dbReference type="GO" id="GO:0034727">
    <property type="term" value="P:piecemeal microautophagy of the nucleus"/>
    <property type="evidence" value="ECO:0007669"/>
    <property type="project" value="TreeGrafter"/>
</dbReference>
<feature type="compositionally biased region" description="Polar residues" evidence="13">
    <location>
        <begin position="408"/>
        <end position="426"/>
    </location>
</feature>
<dbReference type="GO" id="GO:0061908">
    <property type="term" value="C:phagophore"/>
    <property type="evidence" value="ECO:0007669"/>
    <property type="project" value="TreeGrafter"/>
</dbReference>
<dbReference type="GO" id="GO:0043495">
    <property type="term" value="F:protein-membrane adaptor activity"/>
    <property type="evidence" value="ECO:0007669"/>
    <property type="project" value="TreeGrafter"/>
</dbReference>
<dbReference type="GO" id="GO:0005789">
    <property type="term" value="C:endoplasmic reticulum membrane"/>
    <property type="evidence" value="ECO:0007669"/>
    <property type="project" value="UniProtKB-SubCell"/>
</dbReference>
<dbReference type="Proteomes" id="UP000238274">
    <property type="component" value="Unassembled WGS sequence"/>
</dbReference>
<feature type="region of interest" description="Disordered" evidence="13">
    <location>
        <begin position="1929"/>
        <end position="1954"/>
    </location>
</feature>
<feature type="region of interest" description="Disordered" evidence="13">
    <location>
        <begin position="788"/>
        <end position="810"/>
    </location>
</feature>
<comment type="caution">
    <text evidence="14">The sequence shown here is derived from an EMBL/GenBank/DDBJ whole genome shotgun (WGS) entry which is preliminary data.</text>
</comment>
<feature type="compositionally biased region" description="Polar residues" evidence="13">
    <location>
        <begin position="865"/>
        <end position="875"/>
    </location>
</feature>
<name>A0A2S4WH82_9BASI</name>
<feature type="compositionally biased region" description="Basic and acidic residues" evidence="13">
    <location>
        <begin position="1516"/>
        <end position="1525"/>
    </location>
</feature>
<gene>
    <name evidence="14" type="ORF">PSHT_02785</name>
</gene>
<feature type="compositionally biased region" description="Low complexity" evidence="13">
    <location>
        <begin position="1617"/>
        <end position="1635"/>
    </location>
</feature>
<dbReference type="Pfam" id="PF13329">
    <property type="entry name" value="ATG2_CAD"/>
    <property type="match status" value="1"/>
</dbReference>
<feature type="region of interest" description="Disordered" evidence="13">
    <location>
        <begin position="1074"/>
        <end position="1109"/>
    </location>
</feature>
<comment type="catalytic activity">
    <reaction evidence="10">
        <text>a 1,2-diacyl-sn-glycero-3-phospho-L-serine(in) = a 1,2-diacyl-sn-glycero-3-phospho-L-serine(out)</text>
        <dbReference type="Rhea" id="RHEA:38663"/>
        <dbReference type="ChEBI" id="CHEBI:57262"/>
    </reaction>
</comment>
<dbReference type="GO" id="GO:0061709">
    <property type="term" value="P:reticulophagy"/>
    <property type="evidence" value="ECO:0007669"/>
    <property type="project" value="TreeGrafter"/>
</dbReference>
<dbReference type="GO" id="GO:0006869">
    <property type="term" value="P:lipid transport"/>
    <property type="evidence" value="ECO:0007669"/>
    <property type="project" value="UniProtKB-KW"/>
</dbReference>
<evidence type="ECO:0000256" key="3">
    <source>
        <dbReference type="ARBA" id="ARBA00009714"/>
    </source>
</evidence>
<evidence type="ECO:0000256" key="2">
    <source>
        <dbReference type="ARBA" id="ARBA00004623"/>
    </source>
</evidence>
<dbReference type="OrthoDB" id="18982at2759"/>
<evidence type="ECO:0000256" key="13">
    <source>
        <dbReference type="SAM" id="MobiDB-lite"/>
    </source>
</evidence>